<name>A0ABT0THU9_9FLAO</name>
<dbReference type="InterPro" id="IPR026444">
    <property type="entry name" value="Secre_tail"/>
</dbReference>
<evidence type="ECO:0000256" key="2">
    <source>
        <dbReference type="ARBA" id="ARBA00023157"/>
    </source>
</evidence>
<feature type="domain" description="LamG-like jellyroll fold" evidence="3">
    <location>
        <begin position="56"/>
        <end position="185"/>
    </location>
</feature>
<evidence type="ECO:0000256" key="1">
    <source>
        <dbReference type="ARBA" id="ARBA00022729"/>
    </source>
</evidence>
<comment type="caution">
    <text evidence="4">The sequence shown here is derived from an EMBL/GenBank/DDBJ whole genome shotgun (WGS) entry which is preliminary data.</text>
</comment>
<proteinExistence type="predicted"/>
<dbReference type="SMART" id="SM00560">
    <property type="entry name" value="LamGL"/>
    <property type="match status" value="1"/>
</dbReference>
<accession>A0ABT0THU9</accession>
<dbReference type="InterPro" id="IPR013320">
    <property type="entry name" value="ConA-like_dom_sf"/>
</dbReference>
<keyword evidence="5" id="KW-1185">Reference proteome</keyword>
<dbReference type="InterPro" id="IPR006558">
    <property type="entry name" value="LamG-like"/>
</dbReference>
<evidence type="ECO:0000313" key="4">
    <source>
        <dbReference type="EMBL" id="MCL9770546.1"/>
    </source>
</evidence>
<gene>
    <name evidence="4" type="ORF">NAT47_08955</name>
</gene>
<dbReference type="NCBIfam" id="TIGR04183">
    <property type="entry name" value="Por_Secre_tail"/>
    <property type="match status" value="1"/>
</dbReference>
<dbReference type="SUPFAM" id="SSF49899">
    <property type="entry name" value="Concanavalin A-like lectins/glucanases"/>
    <property type="match status" value="1"/>
</dbReference>
<protein>
    <submittedName>
        <fullName evidence="4">T9SS type A sorting domain-containing protein</fullName>
    </submittedName>
</protein>
<evidence type="ECO:0000259" key="3">
    <source>
        <dbReference type="SMART" id="SM00560"/>
    </source>
</evidence>
<dbReference type="Proteomes" id="UP001203342">
    <property type="component" value="Unassembled WGS sequence"/>
</dbReference>
<dbReference type="Pfam" id="PF18962">
    <property type="entry name" value="Por_Secre_tail"/>
    <property type="match status" value="1"/>
</dbReference>
<dbReference type="Gene3D" id="2.60.120.200">
    <property type="match status" value="1"/>
</dbReference>
<keyword evidence="1" id="KW-0732">Signal</keyword>
<keyword evidence="2" id="KW-1015">Disulfide bond</keyword>
<evidence type="ECO:0000313" key="5">
    <source>
        <dbReference type="Proteomes" id="UP001203342"/>
    </source>
</evidence>
<dbReference type="EMBL" id="JAMLJN010000006">
    <property type="protein sequence ID" value="MCL9770546.1"/>
    <property type="molecule type" value="Genomic_DNA"/>
</dbReference>
<reference evidence="4 5" key="1">
    <citation type="submission" date="2022-05" db="EMBL/GenBank/DDBJ databases">
        <title>Flavobacterium sp., isolated from activated sludge.</title>
        <authorList>
            <person name="Ran Q."/>
        </authorList>
    </citation>
    <scope>NUCLEOTIDE SEQUENCE [LARGE SCALE GENOMIC DNA]</scope>
    <source>
        <strain evidence="4 5">HXWNR69</strain>
    </source>
</reference>
<sequence>MLKKYLFVLPFTLAGLASIGQTISENRALNSVPATHLNFDGGNDYISIASIPNPTGSFTIEAMAKLETKGYRTIFSKIANGYYGFTLSYNLNNDKMIATIGSGNSWSDVQSLSAWNLNQWYHVALVYDATSGSMTYYQDGVIQGTATISPAYSSTTFKIGDDAWTELWDGDIDEVRIWNVARTTAEIQNAMNCELSNPTSQVGLVAYYQFNQGFDSTDNTTITTLTDSSVSGFTGTLNNFTLNGITSNWLASSSIITGTTCSALSSNNFEYEVLELKVYPNPSSDIFQIQIQEDIQLEIFDVMGKMVLQKKAHTGTTSINLSEYAPGIYLLKVKNTYGKTKVAKIVKK</sequence>
<dbReference type="RefSeq" id="WP_250582059.1">
    <property type="nucleotide sequence ID" value="NZ_JAMLJN010000006.1"/>
</dbReference>
<dbReference type="Pfam" id="PF13385">
    <property type="entry name" value="Laminin_G_3"/>
    <property type="match status" value="1"/>
</dbReference>
<organism evidence="4 5">
    <name type="scientific">Flavobacterium fragile</name>
    <dbReference type="NCBI Taxonomy" id="2949085"/>
    <lineage>
        <taxon>Bacteria</taxon>
        <taxon>Pseudomonadati</taxon>
        <taxon>Bacteroidota</taxon>
        <taxon>Flavobacteriia</taxon>
        <taxon>Flavobacteriales</taxon>
        <taxon>Flavobacteriaceae</taxon>
        <taxon>Flavobacterium</taxon>
    </lineage>
</organism>